<dbReference type="Proteomes" id="UP000190744">
    <property type="component" value="Unassembled WGS sequence"/>
</dbReference>
<evidence type="ECO:0000256" key="3">
    <source>
        <dbReference type="ARBA" id="ARBA00011018"/>
    </source>
</evidence>
<comment type="catalytic activity">
    <reaction evidence="14">
        <text>orotidine 5'-phosphate + H(+) = UMP + CO2</text>
        <dbReference type="Rhea" id="RHEA:11596"/>
        <dbReference type="ChEBI" id="CHEBI:15378"/>
        <dbReference type="ChEBI" id="CHEBI:16526"/>
        <dbReference type="ChEBI" id="CHEBI:57538"/>
        <dbReference type="ChEBI" id="CHEBI:57865"/>
        <dbReference type="EC" id="4.1.1.23"/>
    </reaction>
</comment>
<keyword evidence="8 14" id="KW-0665">Pyrimidine biosynthesis</keyword>
<feature type="binding site" evidence="13">
    <location>
        <position position="574"/>
    </location>
    <ligand>
        <name>substrate</name>
    </ligand>
</feature>
<feature type="binding site" evidence="13">
    <location>
        <position position="573"/>
    </location>
    <ligand>
        <name>substrate</name>
    </ligand>
</feature>
<dbReference type="EC" id="4.1.1.23" evidence="4 14"/>
<evidence type="ECO:0000256" key="13">
    <source>
        <dbReference type="PIRSR" id="PIRSR614732-2"/>
    </source>
</evidence>
<evidence type="ECO:0000256" key="1">
    <source>
        <dbReference type="ARBA" id="ARBA00004370"/>
    </source>
</evidence>
<dbReference type="UniPathway" id="UPA00070">
    <property type="reaction ID" value="UER00120"/>
</dbReference>
<dbReference type="Gene3D" id="1.20.120.550">
    <property type="entry name" value="Membrane associated eicosanoid/glutathione metabolism-like domain"/>
    <property type="match status" value="1"/>
</dbReference>
<feature type="active site" description="For OMPdecase activity" evidence="12">
    <location>
        <position position="421"/>
    </location>
</feature>
<dbReference type="GO" id="GO:0006207">
    <property type="term" value="P:'de novo' pyrimidine nucleobase biosynthetic process"/>
    <property type="evidence" value="ECO:0007669"/>
    <property type="project" value="InterPro"/>
</dbReference>
<sequence length="604" mass="66567">MVQITIPENYGAAIAVALGAIPVLGFVHGAITTSLRRAAKVPYPHCYATVEQCKENAKAEQFNCAQRAHSNFLENASQTMLFTLVAGLKYPQLAAGISAAWVLLRSLFLYGYVYSGKPQGKGRMLGGTFWFAQAALWGLSLLFVYFLILFPLLFPLKRRSLPPPSPLLARYCRPYSRMHRELRLPPKDAFTHRGRDLQRARAVSAFFPTSALIPFTVRDLISSTLDVRLRCVKTSYTKIRPAASLRKRNAVRQPGNLGRLLTFWRLLALILFHSVEDLLNLSKEKFDPLCLCKSHDVLFTRLSLAIVSPDLRSTTPPLDIYSPANPAIMSSKSQLTYAVRAESHPNPLARRLFQVAEAKKSNVTVSADVTTTKELLDLADRLGPYIAVIKTHIDILSDFSEETITGLKALATKHNFLIFEDRKFIDIGNTVQKQYHNGTLRISEWSHIINCSVLPGEGIVEALAQTAQSPDFPYGSDRGLLILAEMTSKGSLATGAYTSASVDYARKYHSFVLGFVSTRALGEVESSVAPAEGEDFVVFTTGVNLSSKGDKLGQQYQTPQSAIGRGADFIIAGRGIYAAPDPVEAAKQYQQQGWEAYLARVGGQ</sequence>
<dbReference type="GO" id="GO:0016020">
    <property type="term" value="C:membrane"/>
    <property type="evidence" value="ECO:0007669"/>
    <property type="project" value="UniProtKB-SubCell"/>
</dbReference>
<evidence type="ECO:0000256" key="5">
    <source>
        <dbReference type="ARBA" id="ARBA00021923"/>
    </source>
</evidence>
<comment type="caution">
    <text evidence="17">The sequence shown here is derived from an EMBL/GenBank/DDBJ whole genome shotgun (WGS) entry which is preliminary data.</text>
</comment>
<dbReference type="PANTHER" id="PTHR32119:SF2">
    <property type="entry name" value="OROTIDINE 5'-PHOSPHATE DECARBOXYLASE"/>
    <property type="match status" value="1"/>
</dbReference>
<dbReference type="CDD" id="cd04725">
    <property type="entry name" value="OMP_decarboxylase_like"/>
    <property type="match status" value="1"/>
</dbReference>
<gene>
    <name evidence="17" type="ORF">PEBR_11340</name>
</gene>
<feature type="active site" description="For OMPdecase activity" evidence="12">
    <location>
        <position position="423"/>
    </location>
</feature>
<keyword evidence="6 15" id="KW-0812">Transmembrane</keyword>
<feature type="binding site" evidence="13">
    <location>
        <position position="554"/>
    </location>
    <ligand>
        <name>substrate</name>
    </ligand>
</feature>
<dbReference type="SUPFAM" id="SSF161084">
    <property type="entry name" value="MAPEG domain-like"/>
    <property type="match status" value="1"/>
</dbReference>
<feature type="binding site" evidence="13">
    <location>
        <position position="368"/>
    </location>
    <ligand>
        <name>substrate</name>
    </ligand>
</feature>
<evidence type="ECO:0000256" key="14">
    <source>
        <dbReference type="RuleBase" id="RU000512"/>
    </source>
</evidence>
<dbReference type="PROSITE" id="PS00156">
    <property type="entry name" value="OMPDECASE"/>
    <property type="match status" value="1"/>
</dbReference>
<dbReference type="NCBIfam" id="TIGR01740">
    <property type="entry name" value="pyrF"/>
    <property type="match status" value="1"/>
</dbReference>
<name>A0A1S9RTD9_PENBI</name>
<evidence type="ECO:0000256" key="12">
    <source>
        <dbReference type="PIRSR" id="PIRSR614732-1"/>
    </source>
</evidence>
<feature type="binding site" evidence="13">
    <location>
        <position position="487"/>
    </location>
    <ligand>
        <name>substrate</name>
    </ligand>
</feature>
<feature type="active site" description="For OMPdecase activity" evidence="12">
    <location>
        <position position="426"/>
    </location>
</feature>
<evidence type="ECO:0000313" key="18">
    <source>
        <dbReference type="Proteomes" id="UP000190744"/>
    </source>
</evidence>
<dbReference type="SUPFAM" id="SSF51366">
    <property type="entry name" value="Ribulose-phoshate binding barrel"/>
    <property type="match status" value="1"/>
</dbReference>
<proteinExistence type="inferred from homology"/>
<dbReference type="Gene3D" id="3.20.20.70">
    <property type="entry name" value="Aldolase class I"/>
    <property type="match status" value="1"/>
</dbReference>
<comment type="pathway">
    <text evidence="2 14">Pyrimidine metabolism; UMP biosynthesis via de novo pathway; UMP from orotate: step 2/2.</text>
</comment>
<dbReference type="AlphaFoldDB" id="A0A1S9RTD9"/>
<evidence type="ECO:0000256" key="11">
    <source>
        <dbReference type="ARBA" id="ARBA00023239"/>
    </source>
</evidence>
<reference evidence="18" key="1">
    <citation type="submission" date="2015-09" db="EMBL/GenBank/DDBJ databases">
        <authorList>
            <person name="Fill T.P."/>
            <person name="Baretta J.F."/>
            <person name="de Almeida L.G."/>
            <person name="Rocha M."/>
            <person name="de Souza D.H."/>
            <person name="Malavazi I."/>
            <person name="Cerdeira L.T."/>
            <person name="Hong H."/>
            <person name="Samborskyy M."/>
            <person name="de Vasconcelos A.T."/>
            <person name="Leadlay P."/>
            <person name="Rodrigues-Filho E."/>
        </authorList>
    </citation>
    <scope>NUCLEOTIDE SEQUENCE [LARGE SCALE GENOMIC DNA]</scope>
    <source>
        <strain evidence="18">LaBioMMi 136</strain>
    </source>
</reference>
<evidence type="ECO:0000313" key="17">
    <source>
        <dbReference type="EMBL" id="OOQ88765.1"/>
    </source>
</evidence>
<evidence type="ECO:0000256" key="7">
    <source>
        <dbReference type="ARBA" id="ARBA00022793"/>
    </source>
</evidence>
<dbReference type="PANTHER" id="PTHR32119">
    <property type="entry name" value="OROTIDINE 5'-PHOSPHATE DECARBOXYLASE"/>
    <property type="match status" value="1"/>
</dbReference>
<dbReference type="GO" id="GO:0005829">
    <property type="term" value="C:cytosol"/>
    <property type="evidence" value="ECO:0007669"/>
    <property type="project" value="TreeGrafter"/>
</dbReference>
<dbReference type="GO" id="GO:0044205">
    <property type="term" value="P:'de novo' UMP biosynthetic process"/>
    <property type="evidence" value="ECO:0007669"/>
    <property type="project" value="UniProtKB-UniPathway"/>
</dbReference>
<dbReference type="Pfam" id="PF00215">
    <property type="entry name" value="OMPdecase"/>
    <property type="match status" value="1"/>
</dbReference>
<evidence type="ECO:0000259" key="16">
    <source>
        <dbReference type="SMART" id="SM00934"/>
    </source>
</evidence>
<accession>A0A1S9RTD9</accession>
<feature type="transmembrane region" description="Helical" evidence="15">
    <location>
        <begin position="12"/>
        <end position="31"/>
    </location>
</feature>
<dbReference type="FunFam" id="1.20.120.550:FF:000006">
    <property type="entry name" value="Microsomal glutathione S-transferase 3"/>
    <property type="match status" value="1"/>
</dbReference>
<comment type="subcellular location">
    <subcellularLocation>
        <location evidence="1">Membrane</location>
    </subcellularLocation>
</comment>
<feature type="transmembrane region" description="Helical" evidence="15">
    <location>
        <begin position="93"/>
        <end position="114"/>
    </location>
</feature>
<evidence type="ECO:0000256" key="8">
    <source>
        <dbReference type="ARBA" id="ARBA00022975"/>
    </source>
</evidence>
<keyword evidence="10 15" id="KW-0472">Membrane</keyword>
<dbReference type="InterPro" id="IPR001129">
    <property type="entry name" value="Membr-assoc_MAPEG"/>
</dbReference>
<comment type="similarity">
    <text evidence="3 14">Belongs to the OMP decarboxylase family.</text>
</comment>
<feature type="transmembrane region" description="Helical" evidence="15">
    <location>
        <begin position="134"/>
        <end position="154"/>
    </location>
</feature>
<evidence type="ECO:0000256" key="2">
    <source>
        <dbReference type="ARBA" id="ARBA00004861"/>
    </source>
</evidence>
<evidence type="ECO:0000256" key="6">
    <source>
        <dbReference type="ARBA" id="ARBA00022692"/>
    </source>
</evidence>
<dbReference type="EMBL" id="LJBN01000117">
    <property type="protein sequence ID" value="OOQ88765.1"/>
    <property type="molecule type" value="Genomic_DNA"/>
</dbReference>
<keyword evidence="9 15" id="KW-1133">Transmembrane helix</keyword>
<dbReference type="SMART" id="SM00934">
    <property type="entry name" value="OMPdecase"/>
    <property type="match status" value="1"/>
</dbReference>
<dbReference type="GO" id="GO:0004590">
    <property type="term" value="F:orotidine-5'-phosphate decarboxylase activity"/>
    <property type="evidence" value="ECO:0007669"/>
    <property type="project" value="UniProtKB-EC"/>
</dbReference>
<feature type="binding site" evidence="13">
    <location>
        <position position="390"/>
    </location>
    <ligand>
        <name>substrate</name>
    </ligand>
</feature>
<dbReference type="FunFam" id="3.20.20.70:FF:000114">
    <property type="entry name" value="Decarboxylase,orotidine phosphate"/>
    <property type="match status" value="1"/>
</dbReference>
<dbReference type="InterPro" id="IPR011060">
    <property type="entry name" value="RibuloseP-bd_barrel"/>
</dbReference>
<protein>
    <recommendedName>
        <fullName evidence="5 14">Orotidine 5'-phosphate decarboxylase</fullName>
        <ecNumber evidence="4 14">4.1.1.23</ecNumber>
    </recommendedName>
</protein>
<dbReference type="Pfam" id="PF01124">
    <property type="entry name" value="MAPEG"/>
    <property type="match status" value="1"/>
</dbReference>
<evidence type="ECO:0000256" key="10">
    <source>
        <dbReference type="ARBA" id="ARBA00023136"/>
    </source>
</evidence>
<evidence type="ECO:0000256" key="4">
    <source>
        <dbReference type="ARBA" id="ARBA00012321"/>
    </source>
</evidence>
<keyword evidence="7 14" id="KW-0210">Decarboxylase</keyword>
<feature type="domain" description="Orotidine 5'-phosphate decarboxylase" evidence="16">
    <location>
        <begin position="362"/>
        <end position="589"/>
    </location>
</feature>
<dbReference type="InterPro" id="IPR001754">
    <property type="entry name" value="OMPdeCOase_dom"/>
</dbReference>
<organism evidence="17 18">
    <name type="scientific">Penicillium brasilianum</name>
    <dbReference type="NCBI Taxonomy" id="104259"/>
    <lineage>
        <taxon>Eukaryota</taxon>
        <taxon>Fungi</taxon>
        <taxon>Dikarya</taxon>
        <taxon>Ascomycota</taxon>
        <taxon>Pezizomycotina</taxon>
        <taxon>Eurotiomycetes</taxon>
        <taxon>Eurotiomycetidae</taxon>
        <taxon>Eurotiales</taxon>
        <taxon>Aspergillaceae</taxon>
        <taxon>Penicillium</taxon>
    </lineage>
</organism>
<dbReference type="InterPro" id="IPR023352">
    <property type="entry name" value="MAPEG-like_dom_sf"/>
</dbReference>
<evidence type="ECO:0000256" key="9">
    <source>
        <dbReference type="ARBA" id="ARBA00022989"/>
    </source>
</evidence>
<evidence type="ECO:0000256" key="15">
    <source>
        <dbReference type="SAM" id="Phobius"/>
    </source>
</evidence>
<keyword evidence="11 14" id="KW-0456">Lyase</keyword>
<dbReference type="InterPro" id="IPR014732">
    <property type="entry name" value="OMPdecase"/>
</dbReference>
<dbReference type="InterPro" id="IPR013785">
    <property type="entry name" value="Aldolase_TIM"/>
</dbReference>
<dbReference type="InterPro" id="IPR018089">
    <property type="entry name" value="OMPdecase_AS"/>
</dbReference>